<dbReference type="PANTHER" id="PTHR23138:SF142">
    <property type="entry name" value="RAN-BINDING PROTEIN 3B-RELATED"/>
    <property type="match status" value="1"/>
</dbReference>
<evidence type="ECO:0000256" key="3">
    <source>
        <dbReference type="SAM" id="MobiDB-lite"/>
    </source>
</evidence>
<evidence type="ECO:0000313" key="5">
    <source>
        <dbReference type="EMBL" id="KAB8290027.1"/>
    </source>
</evidence>
<feature type="compositionally biased region" description="Polar residues" evidence="3">
    <location>
        <begin position="36"/>
        <end position="50"/>
    </location>
</feature>
<organism evidence="5 6">
    <name type="scientific">Monilinia laxa</name>
    <name type="common">Brown rot fungus</name>
    <name type="synonym">Sclerotinia laxa</name>
    <dbReference type="NCBI Taxonomy" id="61186"/>
    <lineage>
        <taxon>Eukaryota</taxon>
        <taxon>Fungi</taxon>
        <taxon>Dikarya</taxon>
        <taxon>Ascomycota</taxon>
        <taxon>Pezizomycotina</taxon>
        <taxon>Leotiomycetes</taxon>
        <taxon>Helotiales</taxon>
        <taxon>Sclerotiniaceae</taxon>
        <taxon>Monilinia</taxon>
    </lineage>
</organism>
<feature type="domain" description="RanBD1" evidence="4">
    <location>
        <begin position="382"/>
        <end position="522"/>
    </location>
</feature>
<reference evidence="5 6" key="1">
    <citation type="submission" date="2019-06" db="EMBL/GenBank/DDBJ databases">
        <title>Genome Sequence of the Brown Rot Fungal Pathogen Monilinia laxa.</title>
        <authorList>
            <person name="De Miccolis Angelini R.M."/>
            <person name="Landi L."/>
            <person name="Abate D."/>
            <person name="Pollastro S."/>
            <person name="Romanazzi G."/>
            <person name="Faretra F."/>
        </authorList>
    </citation>
    <scope>NUCLEOTIDE SEQUENCE [LARGE SCALE GENOMIC DNA]</scope>
    <source>
        <strain evidence="5 6">Mlax316</strain>
    </source>
</reference>
<dbReference type="InterPro" id="IPR000156">
    <property type="entry name" value="Ran_bind_dom"/>
</dbReference>
<proteinExistence type="predicted"/>
<feature type="compositionally biased region" description="Basic and acidic residues" evidence="3">
    <location>
        <begin position="380"/>
        <end position="393"/>
    </location>
</feature>
<dbReference type="SUPFAM" id="SSF50729">
    <property type="entry name" value="PH domain-like"/>
    <property type="match status" value="1"/>
</dbReference>
<feature type="region of interest" description="Disordered" evidence="3">
    <location>
        <begin position="264"/>
        <end position="297"/>
    </location>
</feature>
<keyword evidence="6" id="KW-1185">Reference proteome</keyword>
<dbReference type="Gene3D" id="2.30.29.30">
    <property type="entry name" value="Pleckstrin-homology domain (PH domain)/Phosphotyrosine-binding domain (PTB)"/>
    <property type="match status" value="1"/>
</dbReference>
<feature type="compositionally biased region" description="Polar residues" evidence="3">
    <location>
        <begin position="151"/>
        <end position="167"/>
    </location>
</feature>
<accession>A0A5N6JRI6</accession>
<gene>
    <name evidence="5" type="ORF">EYC80_010353</name>
</gene>
<dbReference type="GO" id="GO:0005634">
    <property type="term" value="C:nucleus"/>
    <property type="evidence" value="ECO:0007669"/>
    <property type="project" value="UniProtKB-SubCell"/>
</dbReference>
<dbReference type="PROSITE" id="PS50196">
    <property type="entry name" value="RANBD1"/>
    <property type="match status" value="1"/>
</dbReference>
<evidence type="ECO:0000259" key="4">
    <source>
        <dbReference type="PROSITE" id="PS50196"/>
    </source>
</evidence>
<comment type="caution">
    <text evidence="5">The sequence shown here is derived from an EMBL/GenBank/DDBJ whole genome shotgun (WGS) entry which is preliminary data.</text>
</comment>
<sequence>MSTSTNVGSDPTSTSTSPSFEIRDHLKSVNPKSDIIGSNHNSPAPTSNTEGENHNNLPKDDPATMAASEELKHTTISDKLPLPTTETTSDVPGTEAHSDDKDMSTDKDTTPEAEPTDAQDEEMRDRVSSPKKKRGRDQDDETNQLEDNSERNNGSTREGSVNGSRTMRSGPEKKRPRDTSQEPSRLSDKSSAKEISSTEISKTNQTSIPSTENPIKSTFGSTSGDKFASSGFGALASATTSPFGTIGASKPSVFGGNAKSSLSGFGALASSKPTSSTASSTSGSTGEKTTSGFGSAFGGGSTSGFGGLASGSVFGSGLKNGFAGGSGPKLSSFAAPGTENTILGSKPAKPFGAPASDAEDSDDDEDDSEGGAEGDEEEGGDKAVVEEKKKSKKVHIDDGEAEEATILQIRAKLFAMGSKEVGWKERGVGTLKINAPKSCVDFDENGHPIPGSFDSSMLDGHSVRLIMRQENTHRVILNTVVLKAMEFKPKPSTTSAQVLFTAFEGETEAKPINMILKMNENNYKLFTNEIENIQQEL</sequence>
<evidence type="ECO:0000256" key="1">
    <source>
        <dbReference type="ARBA" id="ARBA00004123"/>
    </source>
</evidence>
<dbReference type="EMBL" id="VIGI01000019">
    <property type="protein sequence ID" value="KAB8290027.1"/>
    <property type="molecule type" value="Genomic_DNA"/>
</dbReference>
<comment type="subcellular location">
    <subcellularLocation>
        <location evidence="1">Nucleus</location>
    </subcellularLocation>
</comment>
<feature type="compositionally biased region" description="Basic and acidic residues" evidence="3">
    <location>
        <begin position="51"/>
        <end position="62"/>
    </location>
</feature>
<dbReference type="Pfam" id="PF00638">
    <property type="entry name" value="Ran_BP1"/>
    <property type="match status" value="2"/>
</dbReference>
<dbReference type="InterPro" id="IPR045255">
    <property type="entry name" value="RanBP1-like"/>
</dbReference>
<evidence type="ECO:0000313" key="6">
    <source>
        <dbReference type="Proteomes" id="UP000326757"/>
    </source>
</evidence>
<dbReference type="PANTHER" id="PTHR23138">
    <property type="entry name" value="RAN BINDING PROTEIN"/>
    <property type="match status" value="1"/>
</dbReference>
<dbReference type="SMART" id="SM00160">
    <property type="entry name" value="RanBD"/>
    <property type="match status" value="1"/>
</dbReference>
<feature type="compositionally biased region" description="Polar residues" evidence="3">
    <location>
        <begin position="193"/>
        <end position="224"/>
    </location>
</feature>
<feature type="region of interest" description="Disordered" evidence="3">
    <location>
        <begin position="1"/>
        <end position="224"/>
    </location>
</feature>
<feature type="compositionally biased region" description="Acidic residues" evidence="3">
    <location>
        <begin position="357"/>
        <end position="379"/>
    </location>
</feature>
<dbReference type="OrthoDB" id="185618at2759"/>
<keyword evidence="2" id="KW-0539">Nucleus</keyword>
<name>A0A5N6JRI6_MONLA</name>
<dbReference type="AlphaFoldDB" id="A0A5N6JRI6"/>
<protein>
    <recommendedName>
        <fullName evidence="4">RanBD1 domain-containing protein</fullName>
    </recommendedName>
</protein>
<feature type="compositionally biased region" description="Basic and acidic residues" evidence="3">
    <location>
        <begin position="96"/>
        <end position="110"/>
    </location>
</feature>
<feature type="compositionally biased region" description="Low complexity" evidence="3">
    <location>
        <begin position="264"/>
        <end position="294"/>
    </location>
</feature>
<feature type="region of interest" description="Disordered" evidence="3">
    <location>
        <begin position="333"/>
        <end position="393"/>
    </location>
</feature>
<dbReference type="Proteomes" id="UP000326757">
    <property type="component" value="Unassembled WGS sequence"/>
</dbReference>
<feature type="compositionally biased region" description="Low complexity" evidence="3">
    <location>
        <begin position="9"/>
        <end position="19"/>
    </location>
</feature>
<feature type="compositionally biased region" description="Basic and acidic residues" evidence="3">
    <location>
        <begin position="170"/>
        <end position="192"/>
    </location>
</feature>
<evidence type="ECO:0000256" key="2">
    <source>
        <dbReference type="ARBA" id="ARBA00023242"/>
    </source>
</evidence>
<dbReference type="InterPro" id="IPR011993">
    <property type="entry name" value="PH-like_dom_sf"/>
</dbReference>